<feature type="transmembrane region" description="Helical" evidence="13">
    <location>
        <begin position="429"/>
        <end position="450"/>
    </location>
</feature>
<evidence type="ECO:0000256" key="11">
    <source>
        <dbReference type="ARBA" id="ARBA00023136"/>
    </source>
</evidence>
<dbReference type="NCBIfam" id="TIGR00829">
    <property type="entry name" value="FRU"/>
    <property type="match status" value="1"/>
</dbReference>
<evidence type="ECO:0000256" key="12">
    <source>
        <dbReference type="SAM" id="Coils"/>
    </source>
</evidence>
<dbReference type="Gene3D" id="3.40.50.2300">
    <property type="match status" value="1"/>
</dbReference>
<dbReference type="PROSITE" id="PS51104">
    <property type="entry name" value="PTS_EIIC_TYPE_2"/>
    <property type="match status" value="1"/>
</dbReference>
<dbReference type="GO" id="GO:0005351">
    <property type="term" value="F:carbohydrate:proton symporter activity"/>
    <property type="evidence" value="ECO:0007669"/>
    <property type="project" value="InterPro"/>
</dbReference>
<dbReference type="CDD" id="cd05569">
    <property type="entry name" value="PTS_IIB_fructose"/>
    <property type="match status" value="1"/>
</dbReference>
<dbReference type="Pfam" id="PF02378">
    <property type="entry name" value="PTS_EIIC"/>
    <property type="match status" value="1"/>
</dbReference>
<sequence length="467" mass="48765">MKFVAVTSCPTGIAHTYMAAEALQIAAKELGVEIKVETQGSVGAENELTEKDIKEAKAVIIAADTKVSKERFTGKPIVEVGVQDAIKNAKDVLEKAKNAKVDAQNITEQVSTIKAQRSSTRKGPYKHLMTGVSYMIPFVVAGGILIAISFAFGIEAFKEEGTLAAALMQIGGGSAFALMVPILAGFISYSIADRPGLVPGMVGGMLAGSTGSGFLGGIIAGFLAGYTVRYLKKSIKLPKSMQGLMPVLVLPLLSSLIVGLLMIYVIGKPVGALNKGMTTWLSNLSTGNAVILGLILGLMMAFDMGGPVNKAAYTFAVGTLAAGQASEIMAAVMAAGMTPPLGLGLATRIAKNKFNTEEREAGKAAWALGISFITEGAIPFAAADPIRVIPSIMIGSAVTGALSMMFKVAITVPHGGFFVFFIPNAVRNLGLYIVSILIGTVVTALIVSFLKKDIKQEERKKAEETVA</sequence>
<evidence type="ECO:0000259" key="14">
    <source>
        <dbReference type="PROSITE" id="PS51099"/>
    </source>
</evidence>
<organism evidence="16 17">
    <name type="scientific">Thermohalobacter berrensis</name>
    <dbReference type="NCBI Taxonomy" id="99594"/>
    <lineage>
        <taxon>Bacteria</taxon>
        <taxon>Bacillati</taxon>
        <taxon>Bacillota</taxon>
        <taxon>Tissierellia</taxon>
        <taxon>Tissierellales</taxon>
        <taxon>Thermohalobacteraceae</taxon>
        <taxon>Thermohalobacter</taxon>
    </lineage>
</organism>
<dbReference type="InterPro" id="IPR006327">
    <property type="entry name" value="PTS_IIC_fruc"/>
</dbReference>
<dbReference type="Pfam" id="PF02302">
    <property type="entry name" value="PTS_IIB"/>
    <property type="match status" value="1"/>
</dbReference>
<dbReference type="GO" id="GO:0005886">
    <property type="term" value="C:plasma membrane"/>
    <property type="evidence" value="ECO:0007669"/>
    <property type="project" value="UniProtKB-SubCell"/>
</dbReference>
<keyword evidence="6" id="KW-0808">Transferase</keyword>
<dbReference type="GO" id="GO:0090563">
    <property type="term" value="F:protein-phosphocysteine-sugar phosphotransferase activity"/>
    <property type="evidence" value="ECO:0007669"/>
    <property type="project" value="TreeGrafter"/>
</dbReference>
<keyword evidence="2" id="KW-0813">Transport</keyword>
<feature type="transmembrane region" description="Helical" evidence="13">
    <location>
        <begin position="243"/>
        <end position="267"/>
    </location>
</feature>
<protein>
    <submittedName>
        <fullName evidence="16">PTS fructose transporter subunit IIBC</fullName>
    </submittedName>
</protein>
<dbReference type="GO" id="GO:0022877">
    <property type="term" value="F:protein-N(PI)-phosphohistidine-fructose phosphotransferase system transporter activity"/>
    <property type="evidence" value="ECO:0007669"/>
    <property type="project" value="InterPro"/>
</dbReference>
<keyword evidence="3" id="KW-1003">Cell membrane</keyword>
<dbReference type="OrthoDB" id="9782569at2"/>
<evidence type="ECO:0000256" key="9">
    <source>
        <dbReference type="ARBA" id="ARBA00022777"/>
    </source>
</evidence>
<keyword evidence="4" id="KW-0597">Phosphoprotein</keyword>
<keyword evidence="11 13" id="KW-0472">Membrane</keyword>
<feature type="transmembrane region" description="Helical" evidence="13">
    <location>
        <begin position="166"/>
        <end position="192"/>
    </location>
</feature>
<keyword evidence="10 13" id="KW-1133">Transmembrane helix</keyword>
<dbReference type="InterPro" id="IPR013011">
    <property type="entry name" value="PTS_EIIB_2"/>
</dbReference>
<dbReference type="InterPro" id="IPR013014">
    <property type="entry name" value="PTS_EIIC_2"/>
</dbReference>
<dbReference type="PROSITE" id="PS51099">
    <property type="entry name" value="PTS_EIIB_TYPE_2"/>
    <property type="match status" value="1"/>
</dbReference>
<evidence type="ECO:0000256" key="1">
    <source>
        <dbReference type="ARBA" id="ARBA00004429"/>
    </source>
</evidence>
<evidence type="ECO:0000313" key="16">
    <source>
        <dbReference type="EMBL" id="RKD32081.1"/>
    </source>
</evidence>
<keyword evidence="8 13" id="KW-0812">Transmembrane</keyword>
<evidence type="ECO:0000256" key="4">
    <source>
        <dbReference type="ARBA" id="ARBA00022553"/>
    </source>
</evidence>
<evidence type="ECO:0000256" key="10">
    <source>
        <dbReference type="ARBA" id="ARBA00022989"/>
    </source>
</evidence>
<evidence type="ECO:0000256" key="8">
    <source>
        <dbReference type="ARBA" id="ARBA00022692"/>
    </source>
</evidence>
<evidence type="ECO:0000256" key="5">
    <source>
        <dbReference type="ARBA" id="ARBA00022597"/>
    </source>
</evidence>
<dbReference type="EMBL" id="MCIB01000013">
    <property type="protein sequence ID" value="RKD32081.1"/>
    <property type="molecule type" value="Genomic_DNA"/>
</dbReference>
<evidence type="ECO:0000256" key="6">
    <source>
        <dbReference type="ARBA" id="ARBA00022679"/>
    </source>
</evidence>
<gene>
    <name evidence="16" type="ORF">BET03_11430</name>
</gene>
<dbReference type="InterPro" id="IPR003352">
    <property type="entry name" value="PTS_EIIC"/>
</dbReference>
<dbReference type="PANTHER" id="PTHR30505:SF0">
    <property type="entry name" value="FRUCTOSE-LIKE PTS SYSTEM EIIBC COMPONENT-RELATED"/>
    <property type="match status" value="1"/>
</dbReference>
<comment type="subcellular location">
    <subcellularLocation>
        <location evidence="1">Cell inner membrane</location>
        <topology evidence="1">Multi-pass membrane protein</topology>
    </subcellularLocation>
</comment>
<dbReference type="NCBIfam" id="TIGR01427">
    <property type="entry name" value="PTS_IIC_fructo"/>
    <property type="match status" value="1"/>
</dbReference>
<feature type="transmembrane region" description="Helical" evidence="13">
    <location>
        <begin position="212"/>
        <end position="231"/>
    </location>
</feature>
<dbReference type="InterPro" id="IPR050864">
    <property type="entry name" value="Bacterial_PTS_Sugar_Transport"/>
</dbReference>
<evidence type="ECO:0000313" key="17">
    <source>
        <dbReference type="Proteomes" id="UP000284177"/>
    </source>
</evidence>
<proteinExistence type="predicted"/>
<feature type="domain" description="PTS EIIB type-2" evidence="14">
    <location>
        <begin position="1"/>
        <end position="98"/>
    </location>
</feature>
<dbReference type="PANTHER" id="PTHR30505">
    <property type="entry name" value="FRUCTOSE-LIKE PERMEASE"/>
    <property type="match status" value="1"/>
</dbReference>
<keyword evidence="7" id="KW-0598">Phosphotransferase system</keyword>
<evidence type="ECO:0000256" key="3">
    <source>
        <dbReference type="ARBA" id="ARBA00022475"/>
    </source>
</evidence>
<evidence type="ECO:0000259" key="15">
    <source>
        <dbReference type="PROSITE" id="PS51104"/>
    </source>
</evidence>
<dbReference type="InterPro" id="IPR036095">
    <property type="entry name" value="PTS_EIIB-like_sf"/>
</dbReference>
<feature type="coiled-coil region" evidence="12">
    <location>
        <begin position="82"/>
        <end position="109"/>
    </location>
</feature>
<keyword evidence="17" id="KW-1185">Reference proteome</keyword>
<dbReference type="RefSeq" id="WP_120168917.1">
    <property type="nucleotide sequence ID" value="NZ_MCIB01000013.1"/>
</dbReference>
<feature type="domain" description="PTS EIIC type-2" evidence="15">
    <location>
        <begin position="124"/>
        <end position="460"/>
    </location>
</feature>
<accession>A0A419T3N3</accession>
<dbReference type="GO" id="GO:0009401">
    <property type="term" value="P:phosphoenolpyruvate-dependent sugar phosphotransferase system"/>
    <property type="evidence" value="ECO:0007669"/>
    <property type="project" value="UniProtKB-KW"/>
</dbReference>
<dbReference type="InterPro" id="IPR003353">
    <property type="entry name" value="PTS_IIB_fruc"/>
</dbReference>
<reference evidence="16 17" key="1">
    <citation type="submission" date="2016-08" db="EMBL/GenBank/DDBJ databases">
        <title>Novel Firmicutes and Novel Genomes.</title>
        <authorList>
            <person name="Poppleton D.I."/>
            <person name="Gribaldo S."/>
        </authorList>
    </citation>
    <scope>NUCLEOTIDE SEQUENCE [LARGE SCALE GENOMIC DNA]</scope>
    <source>
        <strain evidence="16 17">CTT3</strain>
    </source>
</reference>
<dbReference type="AlphaFoldDB" id="A0A419T3N3"/>
<name>A0A419T3N3_9FIRM</name>
<dbReference type="SUPFAM" id="SSF52794">
    <property type="entry name" value="PTS system IIB component-like"/>
    <property type="match status" value="1"/>
</dbReference>
<dbReference type="InterPro" id="IPR003501">
    <property type="entry name" value="PTS_EIIB_2/3"/>
</dbReference>
<comment type="caution">
    <text evidence="16">The sequence shown here is derived from an EMBL/GenBank/DDBJ whole genome shotgun (WGS) entry which is preliminary data.</text>
</comment>
<dbReference type="Proteomes" id="UP000284177">
    <property type="component" value="Unassembled WGS sequence"/>
</dbReference>
<evidence type="ECO:0000256" key="2">
    <source>
        <dbReference type="ARBA" id="ARBA00022448"/>
    </source>
</evidence>
<keyword evidence="9" id="KW-0418">Kinase</keyword>
<evidence type="ECO:0000256" key="13">
    <source>
        <dbReference type="SAM" id="Phobius"/>
    </source>
</evidence>
<feature type="transmembrane region" description="Helical" evidence="13">
    <location>
        <begin position="134"/>
        <end position="154"/>
    </location>
</feature>
<keyword evidence="12" id="KW-0175">Coiled coil</keyword>
<feature type="transmembrane region" description="Helical" evidence="13">
    <location>
        <begin position="279"/>
        <end position="299"/>
    </location>
</feature>
<dbReference type="GO" id="GO:0016301">
    <property type="term" value="F:kinase activity"/>
    <property type="evidence" value="ECO:0007669"/>
    <property type="project" value="UniProtKB-KW"/>
</dbReference>
<dbReference type="FunFam" id="3.40.50.2300:FF:000014">
    <property type="entry name" value="PTS system fructose-like transporter subunit IIB"/>
    <property type="match status" value="1"/>
</dbReference>
<keyword evidence="5" id="KW-0762">Sugar transport</keyword>
<evidence type="ECO:0000256" key="7">
    <source>
        <dbReference type="ARBA" id="ARBA00022683"/>
    </source>
</evidence>